<comment type="caution">
    <text evidence="10">The sequence shown here is derived from an EMBL/GenBank/DDBJ whole genome shotgun (WGS) entry which is preliminary data.</text>
</comment>
<evidence type="ECO:0000256" key="5">
    <source>
        <dbReference type="ARBA" id="ARBA00022448"/>
    </source>
</evidence>
<dbReference type="EMBL" id="JAESVB010000002">
    <property type="protein sequence ID" value="MCB8874753.1"/>
    <property type="molecule type" value="Genomic_DNA"/>
</dbReference>
<evidence type="ECO:0000313" key="11">
    <source>
        <dbReference type="Proteomes" id="UP000708298"/>
    </source>
</evidence>
<evidence type="ECO:0000256" key="7">
    <source>
        <dbReference type="PIRNR" id="PIRNR002756"/>
    </source>
</evidence>
<evidence type="ECO:0000256" key="6">
    <source>
        <dbReference type="ARBA" id="ARBA00022592"/>
    </source>
</evidence>
<dbReference type="SUPFAM" id="SSF53850">
    <property type="entry name" value="Periplasmic binding protein-like II"/>
    <property type="match status" value="1"/>
</dbReference>
<dbReference type="CDD" id="cd13565">
    <property type="entry name" value="PBP2_PstS"/>
    <property type="match status" value="1"/>
</dbReference>
<dbReference type="InterPro" id="IPR050962">
    <property type="entry name" value="Phosphate-bind_PstS"/>
</dbReference>
<protein>
    <recommendedName>
        <fullName evidence="4 7">Phosphate-binding protein PstS</fullName>
    </recommendedName>
</protein>
<evidence type="ECO:0000256" key="4">
    <source>
        <dbReference type="ARBA" id="ARBA00021889"/>
    </source>
</evidence>
<evidence type="ECO:0000313" key="10">
    <source>
        <dbReference type="EMBL" id="MCB8874753.1"/>
    </source>
</evidence>
<dbReference type="PROSITE" id="PS51318">
    <property type="entry name" value="TAT"/>
    <property type="match status" value="1"/>
</dbReference>
<evidence type="ECO:0000256" key="2">
    <source>
        <dbReference type="ARBA" id="ARBA00008725"/>
    </source>
</evidence>
<dbReference type="GO" id="GO:0035435">
    <property type="term" value="P:phosphate ion transmembrane transport"/>
    <property type="evidence" value="ECO:0007669"/>
    <property type="project" value="InterPro"/>
</dbReference>
<keyword evidence="11" id="KW-1185">Reference proteome</keyword>
<dbReference type="GO" id="GO:0042301">
    <property type="term" value="F:phosphate ion binding"/>
    <property type="evidence" value="ECO:0007669"/>
    <property type="project" value="InterPro"/>
</dbReference>
<dbReference type="Pfam" id="PF12849">
    <property type="entry name" value="PBP_like_2"/>
    <property type="match status" value="1"/>
</dbReference>
<dbReference type="Gene3D" id="3.40.190.10">
    <property type="entry name" value="Periplasmic binding protein-like II"/>
    <property type="match status" value="2"/>
</dbReference>
<evidence type="ECO:0000256" key="1">
    <source>
        <dbReference type="ARBA" id="ARBA00002841"/>
    </source>
</evidence>
<proteinExistence type="inferred from homology"/>
<keyword evidence="5 7" id="KW-0813">Transport</keyword>
<comment type="function">
    <text evidence="1 7">Part of the ABC transporter complex PstSACB involved in phosphate import.</text>
</comment>
<dbReference type="AlphaFoldDB" id="A0A963YPF0"/>
<accession>A0A963YPF0</accession>
<dbReference type="NCBIfam" id="TIGR00975">
    <property type="entry name" value="3a0107s03"/>
    <property type="match status" value="1"/>
</dbReference>
<gene>
    <name evidence="10" type="primary">pstS</name>
    <name evidence="10" type="ORF">ASILVAE211_06125</name>
</gene>
<reference evidence="10" key="2">
    <citation type="submission" date="2021-01" db="EMBL/GenBank/DDBJ databases">
        <authorList>
            <person name="Mieszkin S."/>
            <person name="Pouder E."/>
            <person name="Alain K."/>
        </authorList>
    </citation>
    <scope>NUCLEOTIDE SEQUENCE</scope>
    <source>
        <strain evidence="10">HW T2.11</strain>
    </source>
</reference>
<dbReference type="RefSeq" id="WP_227320416.1">
    <property type="nucleotide sequence ID" value="NZ_JAESVB010000002.1"/>
</dbReference>
<comment type="subunit">
    <text evidence="3 7">The complex is composed of two ATP-binding proteins (PstB), two transmembrane proteins (PstC and PstA) and a solute-binding protein (PstS).</text>
</comment>
<dbReference type="Proteomes" id="UP000708298">
    <property type="component" value="Unassembled WGS sequence"/>
</dbReference>
<dbReference type="InterPro" id="IPR005673">
    <property type="entry name" value="ABC_phos-bd_PstS"/>
</dbReference>
<comment type="similarity">
    <text evidence="2 7">Belongs to the PstS family.</text>
</comment>
<dbReference type="PANTHER" id="PTHR42996">
    <property type="entry name" value="PHOSPHATE-BINDING PROTEIN PSTS"/>
    <property type="match status" value="1"/>
</dbReference>
<feature type="chain" id="PRO_5037054517" description="Phosphate-binding protein PstS" evidence="8">
    <location>
        <begin position="38"/>
        <end position="366"/>
    </location>
</feature>
<feature type="domain" description="PBP" evidence="9">
    <location>
        <begin position="34"/>
        <end position="331"/>
    </location>
</feature>
<evidence type="ECO:0000256" key="8">
    <source>
        <dbReference type="SAM" id="SignalP"/>
    </source>
</evidence>
<name>A0A963YPF0_9PROT</name>
<sequence>MSDGTLLPRVTRAQFLKSVSLAAVGLTIPGIVGAAHAAEDVTILETGSSLLYPLFNLWVQGYSKIAPTLRITTQSTGSGTGIAQAIKGIAQIGASDAYMAGPQVKKNPTMLNIPLAISAQNIIYNLPGLNGSALNMSGPVLAGIYSGKITNWNDKAIAALNPGVALPNHAILPIHRTDGSGDTFIFTQYLSKSTPEWASSVAFGTTVSWPAVQGGIGAIGNPGMVQTAAQNPYSIAYVGVSFLAQIQAAGLGVSPLQNKAGKFVLPNPQTIVAAASGLIDSTPADQRISLIFADGEMAYPIINYEYAIVDSKQPSAALAKAIKGLLTWAIDPTGGSTGDYLSKVHFVALPDKIRMQSHARIATIAA</sequence>
<reference evidence="10" key="1">
    <citation type="journal article" date="2021" name="Microorganisms">
        <title>Acidisoma silvae sp. nov. and Acidisomacellulosilytica sp. nov., Two Acidophilic Bacteria Isolated from Decaying Wood, Hydrolyzing Cellulose and Producing Poly-3-hydroxybutyrate.</title>
        <authorList>
            <person name="Mieszkin S."/>
            <person name="Pouder E."/>
            <person name="Uroz S."/>
            <person name="Simon-Colin C."/>
            <person name="Alain K."/>
        </authorList>
    </citation>
    <scope>NUCLEOTIDE SEQUENCE</scope>
    <source>
        <strain evidence="10">HW T2.11</strain>
    </source>
</reference>
<keyword evidence="6 7" id="KW-0592">Phosphate transport</keyword>
<dbReference type="GO" id="GO:0043190">
    <property type="term" value="C:ATP-binding cassette (ABC) transporter complex"/>
    <property type="evidence" value="ECO:0007669"/>
    <property type="project" value="InterPro"/>
</dbReference>
<dbReference type="InterPro" id="IPR006311">
    <property type="entry name" value="TAT_signal"/>
</dbReference>
<dbReference type="PANTHER" id="PTHR42996:SF1">
    <property type="entry name" value="PHOSPHATE-BINDING PROTEIN PSTS"/>
    <property type="match status" value="1"/>
</dbReference>
<evidence type="ECO:0000259" key="9">
    <source>
        <dbReference type="Pfam" id="PF12849"/>
    </source>
</evidence>
<organism evidence="10 11">
    <name type="scientific">Acidisoma silvae</name>
    <dbReference type="NCBI Taxonomy" id="2802396"/>
    <lineage>
        <taxon>Bacteria</taxon>
        <taxon>Pseudomonadati</taxon>
        <taxon>Pseudomonadota</taxon>
        <taxon>Alphaproteobacteria</taxon>
        <taxon>Acetobacterales</taxon>
        <taxon>Acidocellaceae</taxon>
        <taxon>Acidisoma</taxon>
    </lineage>
</organism>
<dbReference type="PIRSF" id="PIRSF002756">
    <property type="entry name" value="PstS"/>
    <property type="match status" value="1"/>
</dbReference>
<evidence type="ECO:0000256" key="3">
    <source>
        <dbReference type="ARBA" id="ARBA00011529"/>
    </source>
</evidence>
<keyword evidence="8" id="KW-0732">Signal</keyword>
<dbReference type="InterPro" id="IPR024370">
    <property type="entry name" value="PBP_domain"/>
</dbReference>
<feature type="signal peptide" evidence="8">
    <location>
        <begin position="1"/>
        <end position="37"/>
    </location>
</feature>